<feature type="transmembrane region" description="Helical" evidence="5">
    <location>
        <begin position="182"/>
        <end position="199"/>
    </location>
</feature>
<feature type="transmembrane region" description="Helical" evidence="5">
    <location>
        <begin position="36"/>
        <end position="57"/>
    </location>
</feature>
<comment type="caution">
    <text evidence="7">The sequence shown here is derived from an EMBL/GenBank/DDBJ whole genome shotgun (WGS) entry which is preliminary data.</text>
</comment>
<feature type="transmembrane region" description="Helical" evidence="5">
    <location>
        <begin position="328"/>
        <end position="352"/>
    </location>
</feature>
<dbReference type="AlphaFoldDB" id="A0AAJ1IIT9"/>
<feature type="transmembrane region" description="Helical" evidence="5">
    <location>
        <begin position="12"/>
        <end position="30"/>
    </location>
</feature>
<gene>
    <name evidence="7" type="ORF">PQJ61_14650</name>
</gene>
<comment type="subcellular location">
    <subcellularLocation>
        <location evidence="1">Membrane</location>
        <topology evidence="1">Multi-pass membrane protein</topology>
    </subcellularLocation>
</comment>
<keyword evidence="4 5" id="KW-0472">Membrane</keyword>
<dbReference type="EMBL" id="JAQQAL010000038">
    <property type="protein sequence ID" value="MDC7228000.1"/>
    <property type="molecule type" value="Genomic_DNA"/>
</dbReference>
<accession>A0AAJ1IIT9</accession>
<feature type="transmembrane region" description="Helical" evidence="5">
    <location>
        <begin position="98"/>
        <end position="118"/>
    </location>
</feature>
<organism evidence="7 8">
    <name type="scientific">Candidatus Thalassospirochaeta sargassi</name>
    <dbReference type="NCBI Taxonomy" id="3119039"/>
    <lineage>
        <taxon>Bacteria</taxon>
        <taxon>Pseudomonadati</taxon>
        <taxon>Spirochaetota</taxon>
        <taxon>Spirochaetia</taxon>
        <taxon>Spirochaetales</taxon>
        <taxon>Spirochaetaceae</taxon>
        <taxon>Candidatus Thalassospirochaeta</taxon>
    </lineage>
</organism>
<evidence type="ECO:0000256" key="2">
    <source>
        <dbReference type="ARBA" id="ARBA00022692"/>
    </source>
</evidence>
<evidence type="ECO:0000256" key="1">
    <source>
        <dbReference type="ARBA" id="ARBA00004141"/>
    </source>
</evidence>
<dbReference type="InterPro" id="IPR051533">
    <property type="entry name" value="WaaL-like"/>
</dbReference>
<feature type="transmembrane region" description="Helical" evidence="5">
    <location>
        <begin position="204"/>
        <end position="219"/>
    </location>
</feature>
<dbReference type="GO" id="GO:0016874">
    <property type="term" value="F:ligase activity"/>
    <property type="evidence" value="ECO:0007669"/>
    <property type="project" value="UniProtKB-KW"/>
</dbReference>
<dbReference type="InterPro" id="IPR007016">
    <property type="entry name" value="O-antigen_ligase-rel_domated"/>
</dbReference>
<keyword evidence="7" id="KW-0436">Ligase</keyword>
<dbReference type="PANTHER" id="PTHR37422:SF13">
    <property type="entry name" value="LIPOPOLYSACCHARIDE BIOSYNTHESIS PROTEIN PA4999-RELATED"/>
    <property type="match status" value="1"/>
</dbReference>
<feature type="transmembrane region" description="Helical" evidence="5">
    <location>
        <begin position="252"/>
        <end position="274"/>
    </location>
</feature>
<evidence type="ECO:0000259" key="6">
    <source>
        <dbReference type="Pfam" id="PF04932"/>
    </source>
</evidence>
<feature type="transmembrane region" description="Helical" evidence="5">
    <location>
        <begin position="373"/>
        <end position="394"/>
    </location>
</feature>
<evidence type="ECO:0000256" key="4">
    <source>
        <dbReference type="ARBA" id="ARBA00023136"/>
    </source>
</evidence>
<keyword evidence="3 5" id="KW-1133">Transmembrane helix</keyword>
<dbReference type="Proteomes" id="UP001221217">
    <property type="component" value="Unassembled WGS sequence"/>
</dbReference>
<feature type="transmembrane region" description="Helical" evidence="5">
    <location>
        <begin position="125"/>
        <end position="147"/>
    </location>
</feature>
<feature type="transmembrane region" description="Helical" evidence="5">
    <location>
        <begin position="400"/>
        <end position="416"/>
    </location>
</feature>
<feature type="domain" description="O-antigen ligase-related" evidence="6">
    <location>
        <begin position="208"/>
        <end position="345"/>
    </location>
</feature>
<reference evidence="7 8" key="1">
    <citation type="submission" date="2022-12" db="EMBL/GenBank/DDBJ databases">
        <title>Metagenome assembled genome from gulf of manar.</title>
        <authorList>
            <person name="Kohli P."/>
            <person name="Pk S."/>
            <person name="Venkata Ramana C."/>
            <person name="Sasikala C."/>
        </authorList>
    </citation>
    <scope>NUCLEOTIDE SEQUENCE [LARGE SCALE GENOMIC DNA]</scope>
    <source>
        <strain evidence="7">JB008</strain>
    </source>
</reference>
<dbReference type="Pfam" id="PF04932">
    <property type="entry name" value="Wzy_C"/>
    <property type="match status" value="1"/>
</dbReference>
<proteinExistence type="predicted"/>
<name>A0AAJ1IIT9_9SPIO</name>
<feature type="transmembrane region" description="Helical" evidence="5">
    <location>
        <begin position="225"/>
        <end position="240"/>
    </location>
</feature>
<protein>
    <submittedName>
        <fullName evidence="7">O-antigen ligase family protein</fullName>
    </submittedName>
</protein>
<sequence>MKTEFNNPKQLKIKLCSLSVILFLMFSFTVDLRRYIYLHSLFAYLSLVISISFMFIYNNDVLNRRFSLKFTKIEFFWLIGLFFVILNNPDVFNLSDNFFIQLSVCIVLLIITRFNNYFSKAAYSFILFIGWFYALTTVVFSFIPSFYLDKIVPLFMESQIPELIAQQRRGALSGMTGHYSTNGIYLAVSLCVAVSMYYMKKDRLSLLSSIVFFIALFMTGKRAQSILMVLSIIIVLFLFNKRKLTLKFLIQFLFYSGLFMIGIYLVSLFIPSILNVINRFQETSDGGDITLGRLYFYALALEQFSNSPILGIGWGGFFRMTGHDVHNVYIQLLTETGIVGFSFFLFLLLYSFKKGKNILRKNIKNENVSADEKIDLVFANIIQVFFLLYCLTGNPLYDEQVLFVYFLSLFIINSYGESNEKRMVFK</sequence>
<evidence type="ECO:0000256" key="5">
    <source>
        <dbReference type="SAM" id="Phobius"/>
    </source>
</evidence>
<evidence type="ECO:0000313" key="7">
    <source>
        <dbReference type="EMBL" id="MDC7228000.1"/>
    </source>
</evidence>
<evidence type="ECO:0000256" key="3">
    <source>
        <dbReference type="ARBA" id="ARBA00022989"/>
    </source>
</evidence>
<keyword evidence="2 5" id="KW-0812">Transmembrane</keyword>
<dbReference type="PANTHER" id="PTHR37422">
    <property type="entry name" value="TEICHURONIC ACID BIOSYNTHESIS PROTEIN TUAE"/>
    <property type="match status" value="1"/>
</dbReference>
<feature type="transmembrane region" description="Helical" evidence="5">
    <location>
        <begin position="69"/>
        <end position="86"/>
    </location>
</feature>
<evidence type="ECO:0000313" key="8">
    <source>
        <dbReference type="Proteomes" id="UP001221217"/>
    </source>
</evidence>
<dbReference type="GO" id="GO:0016020">
    <property type="term" value="C:membrane"/>
    <property type="evidence" value="ECO:0007669"/>
    <property type="project" value="UniProtKB-SubCell"/>
</dbReference>